<dbReference type="EMBL" id="SOYY01000012">
    <property type="protein sequence ID" value="KAA0713524.1"/>
    <property type="molecule type" value="Genomic_DNA"/>
</dbReference>
<gene>
    <name evidence="3" type="ORF">E1301_Tti021409</name>
    <name evidence="2" type="ORF">E1301_Tti024278</name>
</gene>
<protein>
    <submittedName>
        <fullName evidence="2">Espin Ectoplasmic specialization protein</fullName>
    </submittedName>
</protein>
<accession>A0A5A9MWP8</accession>
<feature type="region of interest" description="Disordered" evidence="1">
    <location>
        <begin position="28"/>
        <end position="49"/>
    </location>
</feature>
<evidence type="ECO:0000313" key="4">
    <source>
        <dbReference type="Proteomes" id="UP000324632"/>
    </source>
</evidence>
<dbReference type="Proteomes" id="UP000324632">
    <property type="component" value="Chromosome 12"/>
</dbReference>
<dbReference type="AlphaFoldDB" id="A0A5A9MWP8"/>
<organism evidence="2 4">
    <name type="scientific">Triplophysa tibetana</name>
    <dbReference type="NCBI Taxonomy" id="1572043"/>
    <lineage>
        <taxon>Eukaryota</taxon>
        <taxon>Metazoa</taxon>
        <taxon>Chordata</taxon>
        <taxon>Craniata</taxon>
        <taxon>Vertebrata</taxon>
        <taxon>Euteleostomi</taxon>
        <taxon>Actinopterygii</taxon>
        <taxon>Neopterygii</taxon>
        <taxon>Teleostei</taxon>
        <taxon>Ostariophysi</taxon>
        <taxon>Cypriniformes</taxon>
        <taxon>Nemacheilidae</taxon>
        <taxon>Triplophysa</taxon>
    </lineage>
</organism>
<sequence length="80" mass="9730">MRVLQDEEDAARLASLPAWRRDIMKKKMEEEKKDEDQRRMKKENEEKSELERLRTLGYDETKLAPWQRQIILKKGDITKQ</sequence>
<reference evidence="2 4" key="1">
    <citation type="journal article" date="2019" name="Mol. Ecol. Resour.">
        <title>Chromosome-level genome assembly of Triplophysa tibetana, a fish adapted to the harsh high-altitude environment of the Tibetan Plateau.</title>
        <authorList>
            <person name="Yang X."/>
            <person name="Liu H."/>
            <person name="Ma Z."/>
            <person name="Zou Y."/>
            <person name="Zou M."/>
            <person name="Mao Y."/>
            <person name="Li X."/>
            <person name="Wang H."/>
            <person name="Chen T."/>
            <person name="Wang W."/>
            <person name="Yang R."/>
        </authorList>
    </citation>
    <scope>NUCLEOTIDE SEQUENCE [LARGE SCALE GENOMIC DNA]</scope>
    <source>
        <strain evidence="2">TTIB1903HZAU</strain>
        <tissue evidence="2">Muscle</tissue>
    </source>
</reference>
<dbReference type="EMBL" id="SOYY01000158">
    <property type="protein sequence ID" value="KAA0701365.1"/>
    <property type="molecule type" value="Genomic_DNA"/>
</dbReference>
<evidence type="ECO:0000313" key="2">
    <source>
        <dbReference type="EMBL" id="KAA0701365.1"/>
    </source>
</evidence>
<proteinExistence type="predicted"/>
<evidence type="ECO:0000256" key="1">
    <source>
        <dbReference type="SAM" id="MobiDB-lite"/>
    </source>
</evidence>
<evidence type="ECO:0000313" key="3">
    <source>
        <dbReference type="EMBL" id="KAA0713524.1"/>
    </source>
</evidence>
<name>A0A5A9MWP8_9TELE</name>
<keyword evidence="4" id="KW-1185">Reference proteome</keyword>
<comment type="caution">
    <text evidence="2">The sequence shown here is derived from an EMBL/GenBank/DDBJ whole genome shotgun (WGS) entry which is preliminary data.</text>
</comment>